<feature type="region of interest" description="Disordered" evidence="8">
    <location>
        <begin position="589"/>
        <end position="648"/>
    </location>
</feature>
<evidence type="ECO:0000259" key="10">
    <source>
        <dbReference type="PROSITE" id="PS50103"/>
    </source>
</evidence>
<protein>
    <submittedName>
        <fullName evidence="11">Uncharacterized protein</fullName>
    </submittedName>
</protein>
<keyword evidence="2 7" id="KW-0863">Zinc-finger</keyword>
<dbReference type="Pfam" id="PF01480">
    <property type="entry name" value="PWI"/>
    <property type="match status" value="1"/>
</dbReference>
<dbReference type="SUPFAM" id="SSF54928">
    <property type="entry name" value="RNA-binding domain, RBD"/>
    <property type="match status" value="1"/>
</dbReference>
<reference evidence="12" key="1">
    <citation type="submission" date="2024-06" db="EMBL/GenBank/DDBJ databases">
        <title>Multi-omics analyses provide insights into the biosynthesis of the anticancer antibiotic pleurotin in Hohenbuehelia grisea.</title>
        <authorList>
            <person name="Weaver J.A."/>
            <person name="Alberti F."/>
        </authorList>
    </citation>
    <scope>NUCLEOTIDE SEQUENCE [LARGE SCALE GENOMIC DNA]</scope>
    <source>
        <strain evidence="12">T-177</strain>
    </source>
</reference>
<name>A0ABR3J5G9_9AGAR</name>
<evidence type="ECO:0000256" key="4">
    <source>
        <dbReference type="ARBA" id="ARBA00022884"/>
    </source>
</evidence>
<dbReference type="InterPro" id="IPR012677">
    <property type="entry name" value="Nucleotide-bd_a/b_plait_sf"/>
</dbReference>
<feature type="domain" description="RRM" evidence="9">
    <location>
        <begin position="422"/>
        <end position="494"/>
    </location>
</feature>
<dbReference type="PROSITE" id="PS50102">
    <property type="entry name" value="RRM"/>
    <property type="match status" value="1"/>
</dbReference>
<feature type="compositionally biased region" description="Basic and acidic residues" evidence="8">
    <location>
        <begin position="617"/>
        <end position="631"/>
    </location>
</feature>
<evidence type="ECO:0000256" key="3">
    <source>
        <dbReference type="ARBA" id="ARBA00022833"/>
    </source>
</evidence>
<dbReference type="SMART" id="SM00356">
    <property type="entry name" value="ZnF_C3H1"/>
    <property type="match status" value="1"/>
</dbReference>
<accession>A0ABR3J5G9</accession>
<organism evidence="11 12">
    <name type="scientific">Hohenbuehelia grisea</name>
    <dbReference type="NCBI Taxonomy" id="104357"/>
    <lineage>
        <taxon>Eukaryota</taxon>
        <taxon>Fungi</taxon>
        <taxon>Dikarya</taxon>
        <taxon>Basidiomycota</taxon>
        <taxon>Agaricomycotina</taxon>
        <taxon>Agaricomycetes</taxon>
        <taxon>Agaricomycetidae</taxon>
        <taxon>Agaricales</taxon>
        <taxon>Pleurotineae</taxon>
        <taxon>Pleurotaceae</taxon>
        <taxon>Hohenbuehelia</taxon>
    </lineage>
</organism>
<dbReference type="SUPFAM" id="SSF90229">
    <property type="entry name" value="CCCH zinc finger"/>
    <property type="match status" value="1"/>
</dbReference>
<feature type="domain" description="C3H1-type" evidence="10">
    <location>
        <begin position="189"/>
        <end position="217"/>
    </location>
</feature>
<evidence type="ECO:0000256" key="1">
    <source>
        <dbReference type="ARBA" id="ARBA00022723"/>
    </source>
</evidence>
<feature type="zinc finger region" description="C3H1-type" evidence="7">
    <location>
        <begin position="189"/>
        <end position="217"/>
    </location>
</feature>
<feature type="region of interest" description="Disordered" evidence="8">
    <location>
        <begin position="778"/>
        <end position="838"/>
    </location>
</feature>
<feature type="region of interest" description="Disordered" evidence="8">
    <location>
        <begin position="522"/>
        <end position="548"/>
    </location>
</feature>
<keyword evidence="1 7" id="KW-0479">Metal-binding</keyword>
<feature type="region of interest" description="Disordered" evidence="8">
    <location>
        <begin position="689"/>
        <end position="708"/>
    </location>
</feature>
<feature type="compositionally biased region" description="Gly residues" evidence="8">
    <location>
        <begin position="389"/>
        <end position="402"/>
    </location>
</feature>
<feature type="compositionally biased region" description="Basic and acidic residues" evidence="8">
    <location>
        <begin position="121"/>
        <end position="130"/>
    </location>
</feature>
<feature type="compositionally biased region" description="Low complexity" evidence="8">
    <location>
        <begin position="668"/>
        <end position="677"/>
    </location>
</feature>
<evidence type="ECO:0000256" key="6">
    <source>
        <dbReference type="PROSITE-ProRule" id="PRU00176"/>
    </source>
</evidence>
<proteinExistence type="predicted"/>
<feature type="region of interest" description="Disordered" evidence="8">
    <location>
        <begin position="308"/>
        <end position="419"/>
    </location>
</feature>
<comment type="caution">
    <text evidence="11">The sequence shown here is derived from an EMBL/GenBank/DDBJ whole genome shotgun (WGS) entry which is preliminary data.</text>
</comment>
<evidence type="ECO:0000259" key="9">
    <source>
        <dbReference type="PROSITE" id="PS50102"/>
    </source>
</evidence>
<dbReference type="SMART" id="SM00360">
    <property type="entry name" value="RRM"/>
    <property type="match status" value="1"/>
</dbReference>
<feature type="compositionally biased region" description="Pro residues" evidence="8">
    <location>
        <begin position="333"/>
        <end position="344"/>
    </location>
</feature>
<feature type="compositionally biased region" description="Polar residues" evidence="8">
    <location>
        <begin position="784"/>
        <end position="793"/>
    </location>
</feature>
<keyword evidence="12" id="KW-1185">Reference proteome</keyword>
<evidence type="ECO:0000256" key="2">
    <source>
        <dbReference type="ARBA" id="ARBA00022771"/>
    </source>
</evidence>
<feature type="region of interest" description="Disordered" evidence="8">
    <location>
        <begin position="84"/>
        <end position="185"/>
    </location>
</feature>
<dbReference type="PANTHER" id="PTHR14398">
    <property type="entry name" value="RNA RECOGNITION RRM/RNP DOMAIN"/>
    <property type="match status" value="1"/>
</dbReference>
<dbReference type="InterPro" id="IPR036855">
    <property type="entry name" value="Znf_CCCH_sf"/>
</dbReference>
<evidence type="ECO:0000256" key="7">
    <source>
        <dbReference type="PROSITE-ProRule" id="PRU00723"/>
    </source>
</evidence>
<feature type="region of interest" description="Disordered" evidence="8">
    <location>
        <begin position="660"/>
        <end position="679"/>
    </location>
</feature>
<dbReference type="InterPro" id="IPR045137">
    <property type="entry name" value="RBM26/27"/>
</dbReference>
<dbReference type="InterPro" id="IPR035979">
    <property type="entry name" value="RBD_domain_sf"/>
</dbReference>
<feature type="compositionally biased region" description="Basic and acidic residues" evidence="8">
    <location>
        <begin position="794"/>
        <end position="803"/>
    </location>
</feature>
<dbReference type="InterPro" id="IPR002483">
    <property type="entry name" value="PWI_dom"/>
</dbReference>
<keyword evidence="3 7" id="KW-0862">Zinc</keyword>
<dbReference type="InterPro" id="IPR000571">
    <property type="entry name" value="Znf_CCCH"/>
</dbReference>
<evidence type="ECO:0000313" key="11">
    <source>
        <dbReference type="EMBL" id="KAL0950899.1"/>
    </source>
</evidence>
<feature type="compositionally biased region" description="Basic residues" evidence="8">
    <location>
        <begin position="378"/>
        <end position="388"/>
    </location>
</feature>
<dbReference type="InterPro" id="IPR000504">
    <property type="entry name" value="RRM_dom"/>
</dbReference>
<evidence type="ECO:0000256" key="5">
    <source>
        <dbReference type="ARBA" id="ARBA00043866"/>
    </source>
</evidence>
<dbReference type="CDD" id="cd12257">
    <property type="entry name" value="RRM1_RBM26_like"/>
    <property type="match status" value="1"/>
</dbReference>
<feature type="compositionally biased region" description="Acidic residues" evidence="8">
    <location>
        <begin position="829"/>
        <end position="838"/>
    </location>
</feature>
<keyword evidence="4 6" id="KW-0694">RNA-binding</keyword>
<comment type="function">
    <text evidence="5">May be involved in the turnover of nuclear polyadenylated (pA+) RNA.</text>
</comment>
<feature type="compositionally biased region" description="Pro residues" evidence="8">
    <location>
        <begin position="601"/>
        <end position="614"/>
    </location>
</feature>
<dbReference type="Gene3D" id="3.30.70.330">
    <property type="match status" value="1"/>
</dbReference>
<feature type="compositionally biased region" description="Polar residues" evidence="8">
    <location>
        <begin position="318"/>
        <end position="330"/>
    </location>
</feature>
<feature type="compositionally biased region" description="Pro residues" evidence="8">
    <location>
        <begin position="527"/>
        <end position="539"/>
    </location>
</feature>
<sequence>MLFDPSTASHLKPWLIRALEPICDAEPGALADYILALLKHNAAENEMRQELTLQLDEFLEKECSNFMDTLFTVLRTKSYLPYASAPSTSTATEDTGIPIPLDGLISPSMASSPERPRKRNHEGDEADGRPPKGPRLSNDGQFSRHPNGRNAGRDGRPIASWNGPHGGGMEGTGGMGYANGRGQPYRPPDMKRGICRDYHNNGFCARGAMCKFSHGEDAVVPNFFPMNGQAMPGPGMPFMPMFPGGNMPYDMGGAGAYDPHQARMDMRGPMNGSARPQPRAPLLPRMQQEDGRVVHPINATGELPVIQDLTPAVPPSDADSQPQAGPSGSNTPHPTPQNMPPQMPLNPAMDGSGYAMNGAANSMQGPPNDFMHADGPRNHGHGGHHGRQRGGGSRPRGRGTFGGDVHDFGSGSSGTGRKGDNKTLVVEKIPADKLTLDQVNGWFKRFGTVTNVAIDPSGGKALVSFSSPEEAHTAWKAEDAVFNNRFVKVFWHRPMEGHGKLGTRMLEASAPVVATIANKDVTMSEATPPPSSTPTPAPPKKSSTVSALAAKQQLLEQQIAEQKSLMASLATASPEEKKTVMARLRKLGEEMSAKSSSSPGTPAPPAGGKTPPPAETDQERKERERLDKELESLNATEGDGDSSEDLKAKLERLKAEAASLGIAESGHPPAQYGGYRPYRGRARGARSSFYRGAMRGGPPRASMKLDNRPKKLLVKGVDAEGTQALRDWYETTGQLDVLETLDSGDVVVSFKTRAAAEQGLAKGSQVPTIGAVQVSWHTPGATVATKTGPTSSTEDSKPEEREPSPLPERLGSPHLVDEEVIASGWGGDGDGEDGMGML</sequence>
<evidence type="ECO:0000256" key="8">
    <source>
        <dbReference type="SAM" id="MobiDB-lite"/>
    </source>
</evidence>
<dbReference type="PROSITE" id="PS50103">
    <property type="entry name" value="ZF_C3H1"/>
    <property type="match status" value="1"/>
</dbReference>
<dbReference type="PANTHER" id="PTHR14398:SF0">
    <property type="entry name" value="ZINC FINGER PROTEIN SWM"/>
    <property type="match status" value="1"/>
</dbReference>
<dbReference type="EMBL" id="JASNQZ010000011">
    <property type="protein sequence ID" value="KAL0950899.1"/>
    <property type="molecule type" value="Genomic_DNA"/>
</dbReference>
<dbReference type="Proteomes" id="UP001556367">
    <property type="component" value="Unassembled WGS sequence"/>
</dbReference>
<dbReference type="Gene3D" id="1.20.1390.10">
    <property type="entry name" value="PWI domain"/>
    <property type="match status" value="1"/>
</dbReference>
<gene>
    <name evidence="11" type="ORF">HGRIS_007658</name>
</gene>
<evidence type="ECO:0000313" key="12">
    <source>
        <dbReference type="Proteomes" id="UP001556367"/>
    </source>
</evidence>
<dbReference type="Pfam" id="PF00642">
    <property type="entry name" value="zf-CCCH"/>
    <property type="match status" value="1"/>
</dbReference>
<feature type="compositionally biased region" description="Gly residues" evidence="8">
    <location>
        <begin position="164"/>
        <end position="179"/>
    </location>
</feature>
<dbReference type="Gene3D" id="4.10.1000.10">
    <property type="entry name" value="Zinc finger, CCCH-type"/>
    <property type="match status" value="1"/>
</dbReference>